<sequence length="641" mass="70028">MPKITFIQEDGKELIFFASSGDTVLEASRKANVPIDAPCSGNASCGKCKVRLIKGELESAVTRHISELEYADGYRLACVSKIHEDVEVLVPDISSAYKSRMKITDLSSENELAIFEETRQNIKAAGLDLKNDWHVITCFMDIPTLDDTMPDNERLIRAVKKVTGFPDIHIMIPFSVIRILPDILRNNEFTVKCVLQKKKDCVILYGIYPEHINPVIAGIAVDIGTTSVSALLVNLENGEILAKSSAGNAQIRYGADVINRIVESCKPGGIQNLQKAIVDETINQMIDEMASFAQISRNDIVKMCIASNTTMNHLFLGINADHIRREPYIPCFFELRNIKASDVNVHIHPNADIIFAPNVGSYVGGDITAGALSSMIWNKEELSLFIDLGTNGEIVFGNKDFLMTCACSAGPAFEGGDISCGMRATDGAIEAVKINEVTGESVLSVIGEMKTKPVGICGSGIIDLVSELYRCKIIDSKGIFIDGNNRVTRDAFGMGTYMLVKPEDSGTIKGVFINEVDIDNFIRAKGAIFSAIKTLTESLDMKMSMIESVYVAGGIGSGINIKNSMNIGLFPKLPADCYHYIGNSSLSGAYASVLSDKVFKKVVEIGRNMTYIELSSNPGYMDEFMAACFIPHTDINLFEEK</sequence>
<dbReference type="InterPro" id="IPR041414">
    <property type="entry name" value="Raco-like_middle"/>
</dbReference>
<keyword evidence="3" id="KW-1185">Reference proteome</keyword>
<evidence type="ECO:0000313" key="3">
    <source>
        <dbReference type="Proteomes" id="UP000184342"/>
    </source>
</evidence>
<dbReference type="Gene3D" id="3.30.420.480">
    <property type="entry name" value="Domain of unknown function (DUF4445)"/>
    <property type="match status" value="1"/>
</dbReference>
<dbReference type="Pfam" id="PF17651">
    <property type="entry name" value="Raco_middle"/>
    <property type="match status" value="1"/>
</dbReference>
<protein>
    <submittedName>
        <fullName evidence="2">Uncharacterized 2Fe-2 and 4Fe-4S clusters-containing protein, contains DUF4445 domain</fullName>
    </submittedName>
</protein>
<dbReference type="AlphaFoldDB" id="A0A1M6A8U2"/>
<dbReference type="NCBIfam" id="NF040756">
    <property type="entry name" value="corr_regen_AcsV"/>
    <property type="match status" value="1"/>
</dbReference>
<dbReference type="Pfam" id="PF17650">
    <property type="entry name" value="RACo_linker"/>
    <property type="match status" value="1"/>
</dbReference>
<dbReference type="OrthoDB" id="9810588at2"/>
<evidence type="ECO:0000259" key="1">
    <source>
        <dbReference type="PROSITE" id="PS51085"/>
    </source>
</evidence>
<dbReference type="CDD" id="cd00207">
    <property type="entry name" value="fer2"/>
    <property type="match status" value="1"/>
</dbReference>
<dbReference type="PROSITE" id="PS51085">
    <property type="entry name" value="2FE2S_FER_2"/>
    <property type="match status" value="1"/>
</dbReference>
<organism evidence="2 3">
    <name type="scientific">Parasporobacterium paucivorans DSM 15970</name>
    <dbReference type="NCBI Taxonomy" id="1122934"/>
    <lineage>
        <taxon>Bacteria</taxon>
        <taxon>Bacillati</taxon>
        <taxon>Bacillota</taxon>
        <taxon>Clostridia</taxon>
        <taxon>Lachnospirales</taxon>
        <taxon>Lachnospiraceae</taxon>
        <taxon>Parasporobacterium</taxon>
    </lineage>
</organism>
<dbReference type="Gene3D" id="3.10.20.30">
    <property type="match status" value="1"/>
</dbReference>
<dbReference type="GO" id="GO:0051536">
    <property type="term" value="F:iron-sulfur cluster binding"/>
    <property type="evidence" value="ECO:0007669"/>
    <property type="project" value="InterPro"/>
</dbReference>
<dbReference type="InterPro" id="IPR042259">
    <property type="entry name" value="Raco-like_middle_sf"/>
</dbReference>
<dbReference type="Pfam" id="PF14574">
    <property type="entry name" value="RACo_C_ter"/>
    <property type="match status" value="1"/>
</dbReference>
<dbReference type="RefSeq" id="WP_073992405.1">
    <property type="nucleotide sequence ID" value="NZ_FQYT01000002.1"/>
</dbReference>
<dbReference type="PANTHER" id="PTHR42895:SF2">
    <property type="entry name" value="IRON-SULFUR CLUSTER PROTEIN"/>
    <property type="match status" value="1"/>
</dbReference>
<dbReference type="InterPro" id="IPR027980">
    <property type="entry name" value="RACo_C"/>
</dbReference>
<dbReference type="InterPro" id="IPR001041">
    <property type="entry name" value="2Fe-2S_ferredoxin-type"/>
</dbReference>
<feature type="domain" description="2Fe-2S ferredoxin-type" evidence="1">
    <location>
        <begin position="2"/>
        <end position="94"/>
    </location>
</feature>
<evidence type="ECO:0000313" key="2">
    <source>
        <dbReference type="EMBL" id="SHI32871.1"/>
    </source>
</evidence>
<dbReference type="Gene3D" id="3.10.20.880">
    <property type="match status" value="1"/>
</dbReference>
<accession>A0A1M6A8U2</accession>
<dbReference type="Pfam" id="PF00111">
    <property type="entry name" value="Fer2"/>
    <property type="match status" value="1"/>
</dbReference>
<dbReference type="InterPro" id="IPR012675">
    <property type="entry name" value="Beta-grasp_dom_sf"/>
</dbReference>
<dbReference type="EMBL" id="FQYT01000002">
    <property type="protein sequence ID" value="SHI32871.1"/>
    <property type="molecule type" value="Genomic_DNA"/>
</dbReference>
<dbReference type="SUPFAM" id="SSF54292">
    <property type="entry name" value="2Fe-2S ferredoxin-like"/>
    <property type="match status" value="1"/>
</dbReference>
<name>A0A1M6A8U2_9FIRM</name>
<dbReference type="InterPro" id="IPR040506">
    <property type="entry name" value="RACo_linker"/>
</dbReference>
<dbReference type="PANTHER" id="PTHR42895">
    <property type="entry name" value="IRON-SULFUR CLUSTER-BINDING PROTEIN-RELATED"/>
    <property type="match status" value="1"/>
</dbReference>
<proteinExistence type="predicted"/>
<dbReference type="SUPFAM" id="SSF53067">
    <property type="entry name" value="Actin-like ATPase domain"/>
    <property type="match status" value="1"/>
</dbReference>
<dbReference type="InterPro" id="IPR052911">
    <property type="entry name" value="Corrinoid_activation_enz"/>
</dbReference>
<dbReference type="InterPro" id="IPR036010">
    <property type="entry name" value="2Fe-2S_ferredoxin-like_sf"/>
</dbReference>
<reference evidence="2 3" key="1">
    <citation type="submission" date="2016-11" db="EMBL/GenBank/DDBJ databases">
        <authorList>
            <person name="Jaros S."/>
            <person name="Januszkiewicz K."/>
            <person name="Wedrychowicz H."/>
        </authorList>
    </citation>
    <scope>NUCLEOTIDE SEQUENCE [LARGE SCALE GENOMIC DNA]</scope>
    <source>
        <strain evidence="2 3">DSM 15970</strain>
    </source>
</reference>
<dbReference type="InterPro" id="IPR043129">
    <property type="entry name" value="ATPase_NBD"/>
</dbReference>
<gene>
    <name evidence="2" type="ORF">SAMN02745691_00100</name>
</gene>
<dbReference type="STRING" id="1122934.SAMN02745691_00100"/>
<dbReference type="Proteomes" id="UP000184342">
    <property type="component" value="Unassembled WGS sequence"/>
</dbReference>